<evidence type="ECO:0000313" key="8">
    <source>
        <dbReference type="EMBL" id="ODV93239.1"/>
    </source>
</evidence>
<reference evidence="9" key="1">
    <citation type="submission" date="2016-05" db="EMBL/GenBank/DDBJ databases">
        <title>Comparative genomics of biotechnologically important yeasts.</title>
        <authorList>
            <consortium name="DOE Joint Genome Institute"/>
            <person name="Riley R."/>
            <person name="Haridas S."/>
            <person name="Wolfe K.H."/>
            <person name="Lopes M.R."/>
            <person name="Hittinger C.T."/>
            <person name="Goker M."/>
            <person name="Salamov A."/>
            <person name="Wisecaver J."/>
            <person name="Long T.M."/>
            <person name="Aerts A.L."/>
            <person name="Barry K."/>
            <person name="Choi C."/>
            <person name="Clum A."/>
            <person name="Coughlan A.Y."/>
            <person name="Deshpande S."/>
            <person name="Douglass A.P."/>
            <person name="Hanson S.J."/>
            <person name="Klenk H.-P."/>
            <person name="Labutti K."/>
            <person name="Lapidus A."/>
            <person name="Lindquist E."/>
            <person name="Lipzen A."/>
            <person name="Meier-Kolthoff J.P."/>
            <person name="Ohm R.A."/>
            <person name="Otillar R.P."/>
            <person name="Pangilinan J."/>
            <person name="Peng Y."/>
            <person name="Rokas A."/>
            <person name="Rosa C.A."/>
            <person name="Scheuner C."/>
            <person name="Sibirny A.A."/>
            <person name="Slot J.C."/>
            <person name="Stielow J.B."/>
            <person name="Sun H."/>
            <person name="Kurtzman C.P."/>
            <person name="Blackwell M."/>
            <person name="Grigoriev I.V."/>
            <person name="Jeffries T.W."/>
        </authorList>
    </citation>
    <scope>NUCLEOTIDE SEQUENCE [LARGE SCALE GENOMIC DNA]</scope>
    <source>
        <strain evidence="9">NRRL Y-2460</strain>
    </source>
</reference>
<dbReference type="InterPro" id="IPR011990">
    <property type="entry name" value="TPR-like_helical_dom_sf"/>
</dbReference>
<evidence type="ECO:0000256" key="6">
    <source>
        <dbReference type="ARBA" id="ARBA00039231"/>
    </source>
</evidence>
<evidence type="ECO:0000256" key="5">
    <source>
        <dbReference type="ARBA" id="ARBA00038251"/>
    </source>
</evidence>
<evidence type="ECO:0000256" key="2">
    <source>
        <dbReference type="ARBA" id="ARBA00004413"/>
    </source>
</evidence>
<dbReference type="GO" id="GO:0006897">
    <property type="term" value="P:endocytosis"/>
    <property type="evidence" value="ECO:0007669"/>
    <property type="project" value="UniProtKB-KW"/>
</dbReference>
<dbReference type="GO" id="GO:0005886">
    <property type="term" value="C:plasma membrane"/>
    <property type="evidence" value="ECO:0007669"/>
    <property type="project" value="UniProtKB-SubCell"/>
</dbReference>
<dbReference type="Proteomes" id="UP000094236">
    <property type="component" value="Unassembled WGS sequence"/>
</dbReference>
<evidence type="ECO:0000313" key="9">
    <source>
        <dbReference type="Proteomes" id="UP000094236"/>
    </source>
</evidence>
<comment type="similarity">
    <text evidence="5">Belongs to the YPP1 family.</text>
</comment>
<dbReference type="EMBL" id="KV454018">
    <property type="protein sequence ID" value="ODV93239.1"/>
    <property type="molecule type" value="Genomic_DNA"/>
</dbReference>
<sequence length="859" mass="101125">MKIVDLVDPRLISLAYGSFSVSSIDTPIDNLINIDSKINKNDLDQNFSELIELSLKNLELIDKENEIEYYTYGVVVLADLFYMNKQFEKSLDYLKQVTLSIQQLSSADQVSFFHFYLSLRSIYLKLSIDNMELENCLVELNNIQLPSKSNVMGRYYLDLVIAQISILLKEKTFDQLEKIFIKNYNLFISFITYHYYNFKKFNSKELSSYCNNLIKKFNETIKFPSAKQNNFEYEFFLDNLFEKIELYPNIITIGSLKQVLINSFGKTFQSISILKNFIILLINESDTNNDNIDNEQEIISSFRVYLEYNDKFKLLNKNQYRDLLEIIYTFTRILKYLTNFKNHDNERIELINSYSFQLYDLLKILNRDLKFDYYLENDIDIDNGNHLSCLDNKIYANELLSYELSKSWYTLAMSFKYLAEYDSPLLEDVHKYLKYAIANFQNAIKLTLKLNNENHVFFYDYAIVLTKLNKLKPSLKLIKLCLTVDNLNFKYWNFLILLYSSIDNENFKNLEKLINNSVLLLNQELEDEQFLSNLSIIEKYNILQLKMTHLSLIELMNKDLYPTLEYLPELFKLYNRLFGNVVESSHLVINKNDDNGTIFSSTVTSSQQYSHRPSIANPLKSDHHQQQQRQAQLQNGKSEEKLNGSTGLNKSSKSIRKRIFSSSNTSKNSNAPHARIITNGKSHPPEKKVERAILQELWLFASTLYLKASYLQDSENCIIEAENCYEINSKTHSKLGLLTLITNRLKLSFQEFEISIDLDDKNLESILGLAKLFLETENNEEIFINLKDRQAAEIRIKFFLENIANDYKFLNYGEIYYFLSIIYEKYQDFTQLNKSLWKCIELEEIRPVRDFGCIEKFPY</sequence>
<evidence type="ECO:0000256" key="1">
    <source>
        <dbReference type="ARBA" id="ARBA00002550"/>
    </source>
</evidence>
<protein>
    <recommendedName>
        <fullName evidence="6">Cargo-transport protein YPP1</fullName>
    </recommendedName>
</protein>
<dbReference type="Gene3D" id="1.25.40.10">
    <property type="entry name" value="Tetratricopeptide repeat domain"/>
    <property type="match status" value="1"/>
</dbReference>
<dbReference type="SUPFAM" id="SSF48452">
    <property type="entry name" value="TPR-like"/>
    <property type="match status" value="1"/>
</dbReference>
<feature type="region of interest" description="Disordered" evidence="7">
    <location>
        <begin position="603"/>
        <end position="684"/>
    </location>
</feature>
<dbReference type="InterPro" id="IPR051722">
    <property type="entry name" value="Endocytosis_PI4K-reg_protein"/>
</dbReference>
<dbReference type="PANTHER" id="PTHR23083:SF464">
    <property type="entry name" value="TETRATRICOPEPTIDE REPEAT DOMAIN 7, ISOFORM A"/>
    <property type="match status" value="1"/>
</dbReference>
<evidence type="ECO:0000256" key="3">
    <source>
        <dbReference type="ARBA" id="ARBA00004463"/>
    </source>
</evidence>
<keyword evidence="9" id="KW-1185">Reference proteome</keyword>
<dbReference type="STRING" id="669874.A0A1E4TND5"/>
<dbReference type="OrthoDB" id="29013at2759"/>
<accession>A0A1E4TND5</accession>
<comment type="subcellular location">
    <subcellularLocation>
        <location evidence="2">Cell membrane</location>
        <topology evidence="2">Peripheral membrane protein</topology>
        <orientation evidence="2">Cytoplasmic side</orientation>
    </subcellularLocation>
    <subcellularLocation>
        <location evidence="3">Cytoplasmic granule</location>
    </subcellularLocation>
</comment>
<proteinExistence type="inferred from homology"/>
<gene>
    <name evidence="8" type="ORF">PACTADRAFT_51856</name>
</gene>
<evidence type="ECO:0000256" key="4">
    <source>
        <dbReference type="ARBA" id="ARBA00022583"/>
    </source>
</evidence>
<evidence type="ECO:0000256" key="7">
    <source>
        <dbReference type="SAM" id="MobiDB-lite"/>
    </source>
</evidence>
<dbReference type="AlphaFoldDB" id="A0A1E4TND5"/>
<name>A0A1E4TND5_PACTA</name>
<dbReference type="PANTHER" id="PTHR23083">
    <property type="entry name" value="TETRATRICOPEPTIDE REPEAT PROTEIN, TPR"/>
    <property type="match status" value="1"/>
</dbReference>
<keyword evidence="4" id="KW-0254">Endocytosis</keyword>
<organism evidence="8 9">
    <name type="scientific">Pachysolen tannophilus NRRL Y-2460</name>
    <dbReference type="NCBI Taxonomy" id="669874"/>
    <lineage>
        <taxon>Eukaryota</taxon>
        <taxon>Fungi</taxon>
        <taxon>Dikarya</taxon>
        <taxon>Ascomycota</taxon>
        <taxon>Saccharomycotina</taxon>
        <taxon>Pichiomycetes</taxon>
        <taxon>Pachysolenaceae</taxon>
        <taxon>Pachysolen</taxon>
    </lineage>
</organism>
<comment type="function">
    <text evidence="1">Involved in endocytosis.</text>
</comment>